<reference evidence="1" key="1">
    <citation type="submission" date="2022-08" db="EMBL/GenBank/DDBJ databases">
        <authorList>
            <consortium name="DOE Joint Genome Institute"/>
            <person name="Min B."/>
            <person name="Riley R."/>
            <person name="Sierra-Patev S."/>
            <person name="Naranjo-Ortiz M."/>
            <person name="Looney B."/>
            <person name="Konkel Z."/>
            <person name="Slot J.C."/>
            <person name="Sakamoto Y."/>
            <person name="Steenwyk J.L."/>
            <person name="Rokas A."/>
            <person name="Carro J."/>
            <person name="Camarero S."/>
            <person name="Ferreira P."/>
            <person name="Molpeceres G."/>
            <person name="Ruiz-Duenas F.J."/>
            <person name="Serrano A."/>
            <person name="Henrissat B."/>
            <person name="Drula E."/>
            <person name="Hughes K.W."/>
            <person name="Mata J.L."/>
            <person name="Ishikawa N.K."/>
            <person name="Vargas-Isla R."/>
            <person name="Ushijima S."/>
            <person name="Smith C.A."/>
            <person name="Ahrendt S."/>
            <person name="Andreopoulos W."/>
            <person name="He G."/>
            <person name="Labutti K."/>
            <person name="Lipzen A."/>
            <person name="Ng V."/>
            <person name="Sandor L."/>
            <person name="Barry K."/>
            <person name="Martinez A.T."/>
            <person name="Xiao Y."/>
            <person name="Gibbons J.G."/>
            <person name="Terashima K."/>
            <person name="Hibbett D.S."/>
            <person name="Grigoriev I.V."/>
        </authorList>
    </citation>
    <scope>NUCLEOTIDE SEQUENCE</scope>
    <source>
        <strain evidence="1">TFB10827</strain>
    </source>
</reference>
<gene>
    <name evidence="1" type="ORF">F5050DRAFT_1809631</name>
</gene>
<dbReference type="EMBL" id="MU790706">
    <property type="protein sequence ID" value="KAJ3994379.1"/>
    <property type="molecule type" value="Genomic_DNA"/>
</dbReference>
<keyword evidence="2" id="KW-1185">Reference proteome</keyword>
<proteinExistence type="predicted"/>
<name>A0ABQ8Q7A4_9AGAR</name>
<dbReference type="Proteomes" id="UP001163828">
    <property type="component" value="Unassembled WGS sequence"/>
</dbReference>
<evidence type="ECO:0000313" key="2">
    <source>
        <dbReference type="Proteomes" id="UP001163828"/>
    </source>
</evidence>
<accession>A0ABQ8Q7A4</accession>
<organism evidence="1 2">
    <name type="scientific">Lentinula boryana</name>
    <dbReference type="NCBI Taxonomy" id="40481"/>
    <lineage>
        <taxon>Eukaryota</taxon>
        <taxon>Fungi</taxon>
        <taxon>Dikarya</taxon>
        <taxon>Basidiomycota</taxon>
        <taxon>Agaricomycotina</taxon>
        <taxon>Agaricomycetes</taxon>
        <taxon>Agaricomycetidae</taxon>
        <taxon>Agaricales</taxon>
        <taxon>Marasmiineae</taxon>
        <taxon>Omphalotaceae</taxon>
        <taxon>Lentinula</taxon>
    </lineage>
</organism>
<sequence length="234" mass="26254">MDHVRVCGGHRFQRGLDEIMKVIADHAILADLWAREIVKLRANEIQDAENAREIRQTLGKLEDENEAIADVEGLYDEVMKDWYNIKLHRNIEHVKYAAAITVDEGGPQYTSDWAVFLAAQAKVKAQFEGNVVDLGSKYSPRPYRHVLSCRRWFDHDLTHPADFDSKGQRCLIVSKDGNSTDLTVEHYAGLVSSTQNKVGIESIELGIYNLGNKTAEVFSSKGDSGSLPCLAHEE</sequence>
<comment type="caution">
    <text evidence="1">The sequence shown here is derived from an EMBL/GenBank/DDBJ whole genome shotgun (WGS) entry which is preliminary data.</text>
</comment>
<protein>
    <submittedName>
        <fullName evidence="1">Uncharacterized protein</fullName>
    </submittedName>
</protein>
<evidence type="ECO:0000313" key="1">
    <source>
        <dbReference type="EMBL" id="KAJ3994379.1"/>
    </source>
</evidence>